<dbReference type="PANTHER" id="PTHR47260:SF1">
    <property type="entry name" value="UPF0644 PROTEIN PB2B4.06"/>
    <property type="match status" value="1"/>
</dbReference>
<keyword evidence="1" id="KW-0472">Membrane</keyword>
<gene>
    <name evidence="2" type="ORF">P153DRAFT_287807</name>
</gene>
<keyword evidence="1" id="KW-1133">Transmembrane helix</keyword>
<dbReference type="PANTHER" id="PTHR47260">
    <property type="entry name" value="UPF0644 PROTEIN PB2B4.06"/>
    <property type="match status" value="1"/>
</dbReference>
<evidence type="ECO:0000313" key="3">
    <source>
        <dbReference type="Proteomes" id="UP000799771"/>
    </source>
</evidence>
<dbReference type="Gene3D" id="3.10.129.10">
    <property type="entry name" value="Hotdog Thioesterase"/>
    <property type="match status" value="1"/>
</dbReference>
<protein>
    <recommendedName>
        <fullName evidence="4">Thioesterase domain-containing protein</fullName>
    </recommendedName>
</protein>
<dbReference type="InterPro" id="IPR052061">
    <property type="entry name" value="PTE-AB_protein"/>
</dbReference>
<dbReference type="GeneID" id="54403995"/>
<name>A0A6A6AJ70_9PLEO</name>
<accession>A0A6A6AJ70</accession>
<dbReference type="RefSeq" id="XP_033525535.1">
    <property type="nucleotide sequence ID" value="XM_033663563.1"/>
</dbReference>
<evidence type="ECO:0008006" key="4">
    <source>
        <dbReference type="Google" id="ProtNLM"/>
    </source>
</evidence>
<organism evidence="2 3">
    <name type="scientific">Dothidotthia symphoricarpi CBS 119687</name>
    <dbReference type="NCBI Taxonomy" id="1392245"/>
    <lineage>
        <taxon>Eukaryota</taxon>
        <taxon>Fungi</taxon>
        <taxon>Dikarya</taxon>
        <taxon>Ascomycota</taxon>
        <taxon>Pezizomycotina</taxon>
        <taxon>Dothideomycetes</taxon>
        <taxon>Pleosporomycetidae</taxon>
        <taxon>Pleosporales</taxon>
        <taxon>Dothidotthiaceae</taxon>
        <taxon>Dothidotthia</taxon>
    </lineage>
</organism>
<evidence type="ECO:0000256" key="1">
    <source>
        <dbReference type="SAM" id="Phobius"/>
    </source>
</evidence>
<keyword evidence="1" id="KW-0812">Transmembrane</keyword>
<feature type="transmembrane region" description="Helical" evidence="1">
    <location>
        <begin position="39"/>
        <end position="60"/>
    </location>
</feature>
<keyword evidence="3" id="KW-1185">Reference proteome</keyword>
<evidence type="ECO:0000313" key="2">
    <source>
        <dbReference type="EMBL" id="KAF2131148.1"/>
    </source>
</evidence>
<dbReference type="OrthoDB" id="506431at2759"/>
<dbReference type="AlphaFoldDB" id="A0A6A6AJ70"/>
<dbReference type="EMBL" id="ML977503">
    <property type="protein sequence ID" value="KAF2131148.1"/>
    <property type="molecule type" value="Genomic_DNA"/>
</dbReference>
<reference evidence="2" key="1">
    <citation type="journal article" date="2020" name="Stud. Mycol.">
        <title>101 Dothideomycetes genomes: a test case for predicting lifestyles and emergence of pathogens.</title>
        <authorList>
            <person name="Haridas S."/>
            <person name="Albert R."/>
            <person name="Binder M."/>
            <person name="Bloem J."/>
            <person name="Labutti K."/>
            <person name="Salamov A."/>
            <person name="Andreopoulos B."/>
            <person name="Baker S."/>
            <person name="Barry K."/>
            <person name="Bills G."/>
            <person name="Bluhm B."/>
            <person name="Cannon C."/>
            <person name="Castanera R."/>
            <person name="Culley D."/>
            <person name="Daum C."/>
            <person name="Ezra D."/>
            <person name="Gonzalez J."/>
            <person name="Henrissat B."/>
            <person name="Kuo A."/>
            <person name="Liang C."/>
            <person name="Lipzen A."/>
            <person name="Lutzoni F."/>
            <person name="Magnuson J."/>
            <person name="Mondo S."/>
            <person name="Nolan M."/>
            <person name="Ohm R."/>
            <person name="Pangilinan J."/>
            <person name="Park H.-J."/>
            <person name="Ramirez L."/>
            <person name="Alfaro M."/>
            <person name="Sun H."/>
            <person name="Tritt A."/>
            <person name="Yoshinaga Y."/>
            <person name="Zwiers L.-H."/>
            <person name="Turgeon B."/>
            <person name="Goodwin S."/>
            <person name="Spatafora J."/>
            <person name="Crous P."/>
            <person name="Grigoriev I."/>
        </authorList>
    </citation>
    <scope>NUCLEOTIDE SEQUENCE</scope>
    <source>
        <strain evidence="2">CBS 119687</strain>
    </source>
</reference>
<dbReference type="Proteomes" id="UP000799771">
    <property type="component" value="Unassembled WGS sequence"/>
</dbReference>
<dbReference type="SUPFAM" id="SSF54637">
    <property type="entry name" value="Thioesterase/thiol ester dehydrase-isomerase"/>
    <property type="match status" value="1"/>
</dbReference>
<proteinExistence type="predicted"/>
<sequence>MFRIRHFLHRTPFKPSLPRKSSKHATFELPLESRMRWSYLWYASILALGITTGLAARNFAGPLGLPIPGSREDELILQSLDQDVDKLEIVQSLRKQSFNLAGPRSKKVYGKGWMEVDLAQETAQEGRGSLLETMSGTRGLGVQRAFWNAETREMVAVVWIGGGMSGWPGVAHGGAIATIFEEVMARMVRGPRGSVESIHRPISLSVTYAKPTYSLDFYILRASFSRPNLPQTEPPPEPEAEPTKSWLSWLSPQKDLTKKAVAEQKQCSEIVGTLESVKGDLCVRAKGTFGVNGPTIGEEVA</sequence>
<dbReference type="InterPro" id="IPR029069">
    <property type="entry name" value="HotDog_dom_sf"/>
</dbReference>